<proteinExistence type="predicted"/>
<dbReference type="Gene3D" id="3.15.10.40">
    <property type="entry name" value="Uncharacterised protein PF07273, DUF1439"/>
    <property type="match status" value="1"/>
</dbReference>
<keyword evidence="2" id="KW-1185">Reference proteome</keyword>
<protein>
    <submittedName>
        <fullName evidence="1">DUF1439 domain-containing protein</fullName>
    </submittedName>
</protein>
<comment type="caution">
    <text evidence="1">The sequence shown here is derived from an EMBL/GenBank/DDBJ whole genome shotgun (WGS) entry which is preliminary data.</text>
</comment>
<evidence type="ECO:0000313" key="2">
    <source>
        <dbReference type="Proteomes" id="UP001209257"/>
    </source>
</evidence>
<dbReference type="Proteomes" id="UP001209257">
    <property type="component" value="Unassembled WGS sequence"/>
</dbReference>
<dbReference type="EMBL" id="JAOTJC010000013">
    <property type="protein sequence ID" value="MCU7555956.1"/>
    <property type="molecule type" value="Genomic_DNA"/>
</dbReference>
<reference evidence="2" key="1">
    <citation type="submission" date="2023-07" db="EMBL/GenBank/DDBJ databases">
        <title>Study on multiphase classification of strain Alteromonas salexigens isolated from the Yellow Sea.</title>
        <authorList>
            <person name="Sun L."/>
        </authorList>
    </citation>
    <scope>NUCLEOTIDE SEQUENCE [LARGE SCALE GENOMIC DNA]</scope>
    <source>
        <strain evidence="2">ASW11-19</strain>
    </source>
</reference>
<evidence type="ECO:0000313" key="1">
    <source>
        <dbReference type="EMBL" id="MCU7555956.1"/>
    </source>
</evidence>
<accession>A0ABT2VUQ7</accession>
<name>A0ABT2VUQ7_9ALTE</name>
<organism evidence="1 2">
    <name type="scientific">Alteromonas salexigens</name>
    <dbReference type="NCBI Taxonomy" id="2982530"/>
    <lineage>
        <taxon>Bacteria</taxon>
        <taxon>Pseudomonadati</taxon>
        <taxon>Pseudomonadota</taxon>
        <taxon>Gammaproteobacteria</taxon>
        <taxon>Alteromonadales</taxon>
        <taxon>Alteromonadaceae</taxon>
        <taxon>Alteromonas/Salinimonas group</taxon>
        <taxon>Alteromonas</taxon>
    </lineage>
</organism>
<sequence length="226" mass="25279">MATLLIKLGKLTRDTFTSDELTELANQFYPHDLILPTPVGDGHVTLQRGYVYLNENANRVCLQSLASIAISGLGTTLYRAHLVVIVSASPYYDPATATLHFQDLEVDDIRLINDDYALLQDTRYLINKRLPGSGLANLVAGSVKNMLSLVSVGTSDQALSYLQLYLAGSKQSILDYHRPQIRKELLGMAETLPLHHQMRSDVWREALFARYGKAVVVNGQRLEFRF</sequence>
<gene>
    <name evidence="1" type="ORF">OCL06_15305</name>
</gene>